<dbReference type="Proteomes" id="UP001206925">
    <property type="component" value="Unassembled WGS sequence"/>
</dbReference>
<dbReference type="PANTHER" id="PTHR12049:SF5">
    <property type="entry name" value="PROTEIN ARGININE METHYLTRANSFERASE NDUFAF7 HOMOLOG, MITOCHONDRIAL"/>
    <property type="match status" value="1"/>
</dbReference>
<dbReference type="PANTHER" id="PTHR12049">
    <property type="entry name" value="PROTEIN ARGININE METHYLTRANSFERASE NDUFAF7, MITOCHONDRIAL"/>
    <property type="match status" value="1"/>
</dbReference>
<dbReference type="Gene3D" id="3.40.50.12710">
    <property type="match status" value="1"/>
</dbReference>
<dbReference type="FunFam" id="3.40.50.12710:FF:000003">
    <property type="entry name" value="Protein arginine methyltransferase NDUFAF7"/>
    <property type="match status" value="1"/>
</dbReference>
<comment type="similarity">
    <text evidence="2 7">Belongs to the NDUFAF7 family.</text>
</comment>
<dbReference type="InterPro" id="IPR029063">
    <property type="entry name" value="SAM-dependent_MTases_sf"/>
</dbReference>
<organism evidence="8 9">
    <name type="scientific">Ambrosia artemisiifolia</name>
    <name type="common">Common ragweed</name>
    <dbReference type="NCBI Taxonomy" id="4212"/>
    <lineage>
        <taxon>Eukaryota</taxon>
        <taxon>Viridiplantae</taxon>
        <taxon>Streptophyta</taxon>
        <taxon>Embryophyta</taxon>
        <taxon>Tracheophyta</taxon>
        <taxon>Spermatophyta</taxon>
        <taxon>Magnoliopsida</taxon>
        <taxon>eudicotyledons</taxon>
        <taxon>Gunneridae</taxon>
        <taxon>Pentapetalae</taxon>
        <taxon>asterids</taxon>
        <taxon>campanulids</taxon>
        <taxon>Asterales</taxon>
        <taxon>Asteraceae</taxon>
        <taxon>Asteroideae</taxon>
        <taxon>Heliantheae alliance</taxon>
        <taxon>Heliantheae</taxon>
        <taxon>Ambrosia</taxon>
    </lineage>
</organism>
<dbReference type="GO" id="GO:0035243">
    <property type="term" value="F:protein-arginine omega-N symmetric methyltransferase activity"/>
    <property type="evidence" value="ECO:0007669"/>
    <property type="project" value="UniProtKB-EC"/>
</dbReference>
<evidence type="ECO:0000313" key="8">
    <source>
        <dbReference type="EMBL" id="KAI7735635.1"/>
    </source>
</evidence>
<accession>A0AAD5C6I0</accession>
<proteinExistence type="inferred from homology"/>
<keyword evidence="4 7" id="KW-0808">Transferase</keyword>
<evidence type="ECO:0000256" key="6">
    <source>
        <dbReference type="ARBA" id="ARBA00048612"/>
    </source>
</evidence>
<evidence type="ECO:0000313" key="9">
    <source>
        <dbReference type="Proteomes" id="UP001206925"/>
    </source>
</evidence>
<name>A0AAD5C6I0_AMBAR</name>
<evidence type="ECO:0000256" key="1">
    <source>
        <dbReference type="ARBA" id="ARBA00004173"/>
    </source>
</evidence>
<evidence type="ECO:0000256" key="3">
    <source>
        <dbReference type="ARBA" id="ARBA00022603"/>
    </source>
</evidence>
<comment type="catalytic activity">
    <reaction evidence="6 7">
        <text>L-arginyl-[protein] + 2 S-adenosyl-L-methionine = N(omega),N(omega)'-dimethyl-L-arginyl-[protein] + 2 S-adenosyl-L-homocysteine + 2 H(+)</text>
        <dbReference type="Rhea" id="RHEA:48108"/>
        <dbReference type="Rhea" id="RHEA-COMP:10532"/>
        <dbReference type="Rhea" id="RHEA-COMP:11992"/>
        <dbReference type="ChEBI" id="CHEBI:15378"/>
        <dbReference type="ChEBI" id="CHEBI:29965"/>
        <dbReference type="ChEBI" id="CHEBI:57856"/>
        <dbReference type="ChEBI" id="CHEBI:59789"/>
        <dbReference type="ChEBI" id="CHEBI:88221"/>
        <dbReference type="EC" id="2.1.1.320"/>
    </reaction>
</comment>
<dbReference type="EC" id="2.1.1.320" evidence="7"/>
<protein>
    <recommendedName>
        <fullName evidence="7">Protein arginine methyltransferase NDUFAF7</fullName>
        <ecNumber evidence="7">2.1.1.320</ecNumber>
    </recommendedName>
</protein>
<keyword evidence="3 7" id="KW-0489">Methyltransferase</keyword>
<dbReference type="EMBL" id="JAMZMK010009458">
    <property type="protein sequence ID" value="KAI7735635.1"/>
    <property type="molecule type" value="Genomic_DNA"/>
</dbReference>
<dbReference type="InterPro" id="IPR003788">
    <property type="entry name" value="NDUFAF7"/>
</dbReference>
<comment type="subcellular location">
    <subcellularLocation>
        <location evidence="1 7">Mitochondrion</location>
    </subcellularLocation>
</comment>
<evidence type="ECO:0000256" key="4">
    <source>
        <dbReference type="ARBA" id="ARBA00022679"/>
    </source>
</evidence>
<dbReference type="GO" id="GO:0005739">
    <property type="term" value="C:mitochondrion"/>
    <property type="evidence" value="ECO:0007669"/>
    <property type="project" value="UniProtKB-SubCell"/>
</dbReference>
<comment type="function">
    <text evidence="7">Arginine methyltransferase involved in the assembly or stability of mitochondrial NADH:ubiquinone oxidoreductase complex (complex I).</text>
</comment>
<dbReference type="InterPro" id="IPR038375">
    <property type="entry name" value="NDUFAF7_sf"/>
</dbReference>
<keyword evidence="9" id="KW-1185">Reference proteome</keyword>
<keyword evidence="5 7" id="KW-0496">Mitochondrion</keyword>
<dbReference type="SUPFAM" id="SSF53335">
    <property type="entry name" value="S-adenosyl-L-methionine-dependent methyltransferases"/>
    <property type="match status" value="1"/>
</dbReference>
<reference evidence="8" key="1">
    <citation type="submission" date="2022-06" db="EMBL/GenBank/DDBJ databases">
        <title>Uncovering the hologenomic basis of an extraordinary plant invasion.</title>
        <authorList>
            <person name="Bieker V.C."/>
            <person name="Martin M.D."/>
            <person name="Gilbert T."/>
            <person name="Hodgins K."/>
            <person name="Battlay P."/>
            <person name="Petersen B."/>
            <person name="Wilson J."/>
        </authorList>
    </citation>
    <scope>NUCLEOTIDE SEQUENCE</scope>
    <source>
        <strain evidence="8">AA19_3_7</strain>
        <tissue evidence="8">Leaf</tissue>
    </source>
</reference>
<sequence length="466" mass="53373">MNRGRWEMRSMAYKYYSRHLLRHSHKSTTTTTTTLAAAAAGWRLLSTQLVGDTPLLVRDFIHSALYDPQHGYFSQSPTSVGVLDRSIHFHNLQGRKAYMSHLDKIYKQHHVSWFTPVELFKPWYAHGIAEAILRTTNLSFPLKIYEIGGGSGTCAKGIMDYIMLNAPTRVYTNMSYTSVEISSSLAKKQMETVGEVSSHLSKFKVECRDAADRTGWGISTTACFALCCFYNHVLDNLPHDLIYSENQVSPWMEVWVEKQQDRSALSELYKPMQDPLIKSCLDILNVDKDYRPQETREPSLPSNIWAKMFPKPRRRWLPTGCLKLLETLHGALPKMSMIASDFSYLPDVKIPGERAPLVSTKKDGSSSDHSTYLDAKGDADIFFPTDFWLLERIDHYSSGWLKSRIERFDRSSKQGKKRRTITLDTSVFMEEFGLPTKTKTKDGYNPLLDDFKNTKFYLSVPTHNTK</sequence>
<evidence type="ECO:0000256" key="2">
    <source>
        <dbReference type="ARBA" id="ARBA00005891"/>
    </source>
</evidence>
<dbReference type="AlphaFoldDB" id="A0AAD5C6I0"/>
<dbReference type="Pfam" id="PF02636">
    <property type="entry name" value="Methyltransf_28"/>
    <property type="match status" value="1"/>
</dbReference>
<dbReference type="GO" id="GO:0032259">
    <property type="term" value="P:methylation"/>
    <property type="evidence" value="ECO:0007669"/>
    <property type="project" value="UniProtKB-KW"/>
</dbReference>
<gene>
    <name evidence="8" type="ORF">M8C21_031951</name>
</gene>
<evidence type="ECO:0000256" key="7">
    <source>
        <dbReference type="RuleBase" id="RU364114"/>
    </source>
</evidence>
<evidence type="ECO:0000256" key="5">
    <source>
        <dbReference type="ARBA" id="ARBA00023128"/>
    </source>
</evidence>
<comment type="caution">
    <text evidence="8">The sequence shown here is derived from an EMBL/GenBank/DDBJ whole genome shotgun (WGS) entry which is preliminary data.</text>
</comment>